<dbReference type="GO" id="GO:0004190">
    <property type="term" value="F:aspartic-type endopeptidase activity"/>
    <property type="evidence" value="ECO:0007669"/>
    <property type="project" value="UniProtKB-KW"/>
</dbReference>
<protein>
    <recommendedName>
        <fullName evidence="7">Peptidase A1 domain-containing protein</fullName>
    </recommendedName>
</protein>
<gene>
    <name evidence="8" type="ORF">PC9H_009550</name>
</gene>
<keyword evidence="6" id="KW-0732">Signal</keyword>
<dbReference type="Gene3D" id="2.40.70.10">
    <property type="entry name" value="Acid Proteases"/>
    <property type="match status" value="2"/>
</dbReference>
<reference evidence="8" key="1">
    <citation type="submission" date="2019-07" db="EMBL/GenBank/DDBJ databases">
        <authorList>
            <person name="Palmer J.M."/>
        </authorList>
    </citation>
    <scope>NUCLEOTIDE SEQUENCE</scope>
    <source>
        <strain evidence="8">PC9</strain>
    </source>
</reference>
<accession>A0A8H6ZPM1</accession>
<dbReference type="GeneID" id="59379368"/>
<dbReference type="PANTHER" id="PTHR47966">
    <property type="entry name" value="BETA-SITE APP-CLEAVING ENZYME, ISOFORM A-RELATED"/>
    <property type="match status" value="1"/>
</dbReference>
<dbReference type="InterPro" id="IPR021109">
    <property type="entry name" value="Peptidase_aspartic_dom_sf"/>
</dbReference>
<evidence type="ECO:0000256" key="1">
    <source>
        <dbReference type="ARBA" id="ARBA00007447"/>
    </source>
</evidence>
<evidence type="ECO:0000313" key="8">
    <source>
        <dbReference type="EMBL" id="KAF7424244.1"/>
    </source>
</evidence>
<sequence>MKFPELPAVLVSLLLTVLLTPEPAVGLPATQTGYISVPLTSVHDKRDPDVHPDILHQRHVNRGLTRYARLSGRAEPSPLELLTKMKNRLDSLHPDIRKRYNHEGIEESISHLMSINSIFPGAPVPNQAHVSDEGAGGYSPSLLAVAVMHTVTEAKQPEFPSTMGLDIQGNELGYMGHFLLGTPPKTFRLLMDTGSADLWVGGEDCTAQGGGGCGKHQFLGPKSSSTYNQTDTIWAIRYGSGAVLGHLVYDRFEVAGLVLEKFFFGVARNETIQFTPDRIPFDGIAGTARSMISRQRTKTFVEALYEAGLIKDGIASYKIPRVTTMGVQSDGELTLGAMNPANYDPATLVTLSNISPIGFWEVFLQDVKVGGKSIGFTSRNVILDTGTTLFLAPKDDVALLHRDIPGAIYNGHAWTVPCTTTAVITLNFGGKEFPIDPRDLAFIPLDTRDLKGNCASAITEVVLHSGQDHWLLGDVFLKNVYFSTNIRTNQVSIARLPGRP</sequence>
<feature type="domain" description="Peptidase A1" evidence="7">
    <location>
        <begin position="174"/>
        <end position="494"/>
    </location>
</feature>
<dbReference type="GO" id="GO:0006508">
    <property type="term" value="P:proteolysis"/>
    <property type="evidence" value="ECO:0007669"/>
    <property type="project" value="UniProtKB-KW"/>
</dbReference>
<dbReference type="AlphaFoldDB" id="A0A8H6ZPM1"/>
<dbReference type="InterPro" id="IPR034164">
    <property type="entry name" value="Pepsin-like_dom"/>
</dbReference>
<keyword evidence="9" id="KW-1185">Reference proteome</keyword>
<proteinExistence type="inferred from homology"/>
<evidence type="ECO:0000256" key="3">
    <source>
        <dbReference type="PIRSR" id="PIRSR601461-1"/>
    </source>
</evidence>
<feature type="signal peptide" evidence="6">
    <location>
        <begin position="1"/>
        <end position="26"/>
    </location>
</feature>
<organism evidence="8 9">
    <name type="scientific">Pleurotus ostreatus</name>
    <name type="common">Oyster mushroom</name>
    <name type="synonym">White-rot fungus</name>
    <dbReference type="NCBI Taxonomy" id="5322"/>
    <lineage>
        <taxon>Eukaryota</taxon>
        <taxon>Fungi</taxon>
        <taxon>Dikarya</taxon>
        <taxon>Basidiomycota</taxon>
        <taxon>Agaricomycotina</taxon>
        <taxon>Agaricomycetes</taxon>
        <taxon>Agaricomycetidae</taxon>
        <taxon>Agaricales</taxon>
        <taxon>Pleurotineae</taxon>
        <taxon>Pleurotaceae</taxon>
        <taxon>Pleurotus</taxon>
    </lineage>
</organism>
<dbReference type="VEuPathDB" id="FungiDB:PC9H_009550"/>
<comment type="caution">
    <text evidence="8">The sequence shown here is derived from an EMBL/GenBank/DDBJ whole genome shotgun (WGS) entry which is preliminary data.</text>
</comment>
<dbReference type="InterPro" id="IPR001969">
    <property type="entry name" value="Aspartic_peptidase_AS"/>
</dbReference>
<dbReference type="EMBL" id="JACETU010000007">
    <property type="protein sequence ID" value="KAF7424244.1"/>
    <property type="molecule type" value="Genomic_DNA"/>
</dbReference>
<dbReference type="Proteomes" id="UP000623687">
    <property type="component" value="Unassembled WGS sequence"/>
</dbReference>
<evidence type="ECO:0000256" key="4">
    <source>
        <dbReference type="PIRSR" id="PIRSR601461-2"/>
    </source>
</evidence>
<dbReference type="Pfam" id="PF00026">
    <property type="entry name" value="Asp"/>
    <property type="match status" value="1"/>
</dbReference>
<dbReference type="CDD" id="cd05471">
    <property type="entry name" value="pepsin_like"/>
    <property type="match status" value="1"/>
</dbReference>
<feature type="chain" id="PRO_5034386338" description="Peptidase A1 domain-containing protein" evidence="6">
    <location>
        <begin position="27"/>
        <end position="500"/>
    </location>
</feature>
<dbReference type="InterPro" id="IPR001461">
    <property type="entry name" value="Aspartic_peptidase_A1"/>
</dbReference>
<evidence type="ECO:0000259" key="7">
    <source>
        <dbReference type="PROSITE" id="PS51767"/>
    </source>
</evidence>
<evidence type="ECO:0000256" key="6">
    <source>
        <dbReference type="SAM" id="SignalP"/>
    </source>
</evidence>
<dbReference type="PROSITE" id="PS00141">
    <property type="entry name" value="ASP_PROTEASE"/>
    <property type="match status" value="1"/>
</dbReference>
<dbReference type="OrthoDB" id="2747330at2759"/>
<dbReference type="InterPro" id="IPR033121">
    <property type="entry name" value="PEPTIDASE_A1"/>
</dbReference>
<evidence type="ECO:0000256" key="5">
    <source>
        <dbReference type="RuleBase" id="RU000454"/>
    </source>
</evidence>
<evidence type="ECO:0000256" key="2">
    <source>
        <dbReference type="ARBA" id="ARBA00022750"/>
    </source>
</evidence>
<dbReference type="PROSITE" id="PS51767">
    <property type="entry name" value="PEPTIDASE_A1"/>
    <property type="match status" value="1"/>
</dbReference>
<feature type="active site" evidence="3">
    <location>
        <position position="384"/>
    </location>
</feature>
<dbReference type="SUPFAM" id="SSF50630">
    <property type="entry name" value="Acid proteases"/>
    <property type="match status" value="1"/>
</dbReference>
<evidence type="ECO:0000313" key="9">
    <source>
        <dbReference type="Proteomes" id="UP000623687"/>
    </source>
</evidence>
<dbReference type="RefSeq" id="XP_036628438.1">
    <property type="nucleotide sequence ID" value="XM_036779049.1"/>
</dbReference>
<keyword evidence="4" id="KW-1015">Disulfide bond</keyword>
<feature type="active site" evidence="3">
    <location>
        <position position="192"/>
    </location>
</feature>
<name>A0A8H6ZPM1_PLEOS</name>
<comment type="similarity">
    <text evidence="1 5">Belongs to the peptidase A1 family.</text>
</comment>
<keyword evidence="5" id="KW-0378">Hydrolase</keyword>
<keyword evidence="5" id="KW-0645">Protease</keyword>
<dbReference type="PRINTS" id="PR00792">
    <property type="entry name" value="PEPSIN"/>
</dbReference>
<dbReference type="PANTHER" id="PTHR47966:SF75">
    <property type="entry name" value="ENDOPEPTIDASE (CTSD), PUTATIVE (AFU_ORTHOLOGUE AFUA_4G07040)-RELATED"/>
    <property type="match status" value="1"/>
</dbReference>
<feature type="disulfide bond" evidence="4">
    <location>
        <begin position="205"/>
        <end position="213"/>
    </location>
</feature>
<keyword evidence="2 5" id="KW-0064">Aspartyl protease</keyword>